<dbReference type="Proteomes" id="UP000284250">
    <property type="component" value="Unassembled WGS sequence"/>
</dbReference>
<name>A0A418QX40_9BACT</name>
<protein>
    <recommendedName>
        <fullName evidence="3">Transposase</fullName>
    </recommendedName>
</protein>
<keyword evidence="2" id="KW-1185">Reference proteome</keyword>
<dbReference type="PANTHER" id="PTHR47515">
    <property type="entry name" value="LOW CALCIUM RESPONSE LOCUS PROTEIN T"/>
    <property type="match status" value="1"/>
</dbReference>
<proteinExistence type="predicted"/>
<evidence type="ECO:0000313" key="1">
    <source>
        <dbReference type="EMBL" id="RIY09725.1"/>
    </source>
</evidence>
<sequence>MWRLYQAQRLQLSKRHKKCRLPERVRQPLAVPESANQCWSMYFMSDALTDGRRFRTLNVVEDCSLNYFVNSPSNRVCFLSP</sequence>
<comment type="caution">
    <text evidence="1">The sequence shown here is derived from an EMBL/GenBank/DDBJ whole genome shotgun (WGS) entry which is preliminary data.</text>
</comment>
<organism evidence="1 2">
    <name type="scientific">Hymenobacter rubripertinctus</name>
    <dbReference type="NCBI Taxonomy" id="2029981"/>
    <lineage>
        <taxon>Bacteria</taxon>
        <taxon>Pseudomonadati</taxon>
        <taxon>Bacteroidota</taxon>
        <taxon>Cytophagia</taxon>
        <taxon>Cytophagales</taxon>
        <taxon>Hymenobacteraceae</taxon>
        <taxon>Hymenobacter</taxon>
    </lineage>
</organism>
<evidence type="ECO:0000313" key="2">
    <source>
        <dbReference type="Proteomes" id="UP000284250"/>
    </source>
</evidence>
<reference evidence="1 2" key="1">
    <citation type="submission" date="2019-01" db="EMBL/GenBank/DDBJ databases">
        <title>Hymenobacter humicola sp. nov., isolated from soils in Antarctica.</title>
        <authorList>
            <person name="Sedlacek I."/>
            <person name="Holochova P."/>
            <person name="Kralova S."/>
            <person name="Pantucek R."/>
            <person name="Stankova E."/>
            <person name="Vrbovska V."/>
            <person name="Kristofova L."/>
            <person name="Svec P."/>
            <person name="Busse H.-J."/>
        </authorList>
    </citation>
    <scope>NUCLEOTIDE SEQUENCE [LARGE SCALE GENOMIC DNA]</scope>
    <source>
        <strain evidence="1 2">CCM 8852</strain>
    </source>
</reference>
<gene>
    <name evidence="1" type="ORF">D0T11_11115</name>
</gene>
<evidence type="ECO:0008006" key="3">
    <source>
        <dbReference type="Google" id="ProtNLM"/>
    </source>
</evidence>
<dbReference type="AlphaFoldDB" id="A0A418QX40"/>
<dbReference type="EMBL" id="QYCN01000015">
    <property type="protein sequence ID" value="RIY09725.1"/>
    <property type="molecule type" value="Genomic_DNA"/>
</dbReference>
<dbReference type="PANTHER" id="PTHR47515:SF2">
    <property type="entry name" value="INTEGRASE CORE DOMAIN PROTEIN"/>
    <property type="match status" value="1"/>
</dbReference>
<accession>A0A418QX40</accession>